<feature type="non-terminal residue" evidence="2">
    <location>
        <position position="329"/>
    </location>
</feature>
<dbReference type="GeneID" id="28977871"/>
<sequence length="329" mass="37447">AVQHVRQHGQHGRLLDRRTGLDHHQGRRLRLDRHPGLRQQHDDRLALPALVLQRPVRQHHVVLEHDGRWSRRQAPDRRRHPPVAPCRRRRAEGGVRRQHARRPLDHDGPLVRGPDGLVGRALALAHGPAHGHPHGLDRPRLGRDYGRRVRLVDGRAHGRDRPRGWRRRPPPGRRRVAPDAPGHGRRDQGGAARPRRARRSRLARPPRRARLDDDGDGPEAERDGQGRRRRRVAHRQGHQEPGQGRGGPDPRQRGQGCRRGALDDGRDDRHDRHRRPHLLSGRRRSVLFPSLPLSPPRLSLPLSPCTSLSSLVLLASLEQSETQCLSPLL</sequence>
<keyword evidence="3" id="KW-1185">Reference proteome</keyword>
<dbReference type="AlphaFoldDB" id="A0A0P9EP95"/>
<feature type="compositionally biased region" description="Basic residues" evidence="1">
    <location>
        <begin position="271"/>
        <end position="281"/>
    </location>
</feature>
<dbReference type="EMBL" id="KQ474081">
    <property type="protein sequence ID" value="KPV74073.1"/>
    <property type="molecule type" value="Genomic_DNA"/>
</dbReference>
<evidence type="ECO:0000313" key="3">
    <source>
        <dbReference type="Proteomes" id="UP000053890"/>
    </source>
</evidence>
<reference evidence="2 3" key="1">
    <citation type="journal article" date="2015" name="Front. Microbiol.">
        <title>Genome sequence of the plant growth promoting endophytic yeast Rhodotorula graminis WP1.</title>
        <authorList>
            <person name="Firrincieli A."/>
            <person name="Otillar R."/>
            <person name="Salamov A."/>
            <person name="Schmutz J."/>
            <person name="Khan Z."/>
            <person name="Redman R.S."/>
            <person name="Fleck N.D."/>
            <person name="Lindquist E."/>
            <person name="Grigoriev I.V."/>
            <person name="Doty S.L."/>
        </authorList>
    </citation>
    <scope>NUCLEOTIDE SEQUENCE [LARGE SCALE GENOMIC DNA]</scope>
    <source>
        <strain evidence="2 3">WP1</strain>
    </source>
</reference>
<feature type="compositionally biased region" description="Basic residues" evidence="1">
    <location>
        <begin position="164"/>
        <end position="175"/>
    </location>
</feature>
<feature type="compositionally biased region" description="Basic and acidic residues" evidence="1">
    <location>
        <begin position="134"/>
        <end position="163"/>
    </location>
</feature>
<feature type="compositionally biased region" description="Basic residues" evidence="1">
    <location>
        <begin position="227"/>
        <end position="236"/>
    </location>
</feature>
<feature type="non-terminal residue" evidence="2">
    <location>
        <position position="1"/>
    </location>
</feature>
<gene>
    <name evidence="2" type="ORF">RHOBADRAFT_54634</name>
</gene>
<dbReference type="RefSeq" id="XP_018270122.1">
    <property type="nucleotide sequence ID" value="XM_018417423.1"/>
</dbReference>
<organism evidence="2 3">
    <name type="scientific">Rhodotorula graminis (strain WP1)</name>
    <dbReference type="NCBI Taxonomy" id="578459"/>
    <lineage>
        <taxon>Eukaryota</taxon>
        <taxon>Fungi</taxon>
        <taxon>Dikarya</taxon>
        <taxon>Basidiomycota</taxon>
        <taxon>Pucciniomycotina</taxon>
        <taxon>Microbotryomycetes</taxon>
        <taxon>Sporidiobolales</taxon>
        <taxon>Sporidiobolaceae</taxon>
        <taxon>Rhodotorula</taxon>
    </lineage>
</organism>
<feature type="compositionally biased region" description="Basic residues" evidence="1">
    <location>
        <begin position="1"/>
        <end position="11"/>
    </location>
</feature>
<protein>
    <submittedName>
        <fullName evidence="2">Uncharacterized protein</fullName>
    </submittedName>
</protein>
<feature type="compositionally biased region" description="Low complexity" evidence="1">
    <location>
        <begin position="121"/>
        <end position="130"/>
    </location>
</feature>
<feature type="region of interest" description="Disordered" evidence="1">
    <location>
        <begin position="1"/>
        <end position="27"/>
    </location>
</feature>
<dbReference type="Proteomes" id="UP000053890">
    <property type="component" value="Unassembled WGS sequence"/>
</dbReference>
<feature type="compositionally biased region" description="Basic and acidic residues" evidence="1">
    <location>
        <begin position="13"/>
        <end position="24"/>
    </location>
</feature>
<feature type="region of interest" description="Disordered" evidence="1">
    <location>
        <begin position="68"/>
        <end position="281"/>
    </location>
</feature>
<name>A0A0P9EP95_RHOGW</name>
<feature type="compositionally biased region" description="Basic and acidic residues" evidence="1">
    <location>
        <begin position="260"/>
        <end position="270"/>
    </location>
</feature>
<feature type="compositionally biased region" description="Basic residues" evidence="1">
    <location>
        <begin position="77"/>
        <end position="101"/>
    </location>
</feature>
<evidence type="ECO:0000256" key="1">
    <source>
        <dbReference type="SAM" id="MobiDB-lite"/>
    </source>
</evidence>
<feature type="compositionally biased region" description="Basic residues" evidence="1">
    <location>
        <begin position="193"/>
        <end position="208"/>
    </location>
</feature>
<proteinExistence type="predicted"/>
<accession>A0A0P9EP95</accession>
<evidence type="ECO:0000313" key="2">
    <source>
        <dbReference type="EMBL" id="KPV74073.1"/>
    </source>
</evidence>